<reference evidence="6" key="1">
    <citation type="submission" date="2022-12" db="EMBL/GenBank/DDBJ databases">
        <title>Reference genome sequencing for broad-spectrum identification of bacterial and archaeal isolates by mass spectrometry.</title>
        <authorList>
            <person name="Sekiguchi Y."/>
            <person name="Tourlousse D.M."/>
        </authorList>
    </citation>
    <scope>NUCLEOTIDE SEQUENCE</scope>
    <source>
        <strain evidence="6">301</strain>
    </source>
</reference>
<keyword evidence="9" id="KW-1185">Reference proteome</keyword>
<dbReference type="InterPro" id="IPR003439">
    <property type="entry name" value="ABC_transporter-like_ATP-bd"/>
</dbReference>
<dbReference type="Pfam" id="PF00005">
    <property type="entry name" value="ABC_tran"/>
    <property type="match status" value="1"/>
</dbReference>
<dbReference type="GO" id="GO:0022857">
    <property type="term" value="F:transmembrane transporter activity"/>
    <property type="evidence" value="ECO:0007669"/>
    <property type="project" value="TreeGrafter"/>
</dbReference>
<comment type="caution">
    <text evidence="6">The sequence shown here is derived from an EMBL/GenBank/DDBJ whole genome shotgun (WGS) entry which is preliminary data.</text>
</comment>
<name>A0A9W6FM09_XANFL</name>
<dbReference type="EMBL" id="BSDO01000009">
    <property type="protein sequence ID" value="GLI24946.1"/>
    <property type="molecule type" value="Genomic_DNA"/>
</dbReference>
<evidence type="ECO:0000259" key="5">
    <source>
        <dbReference type="PROSITE" id="PS50893"/>
    </source>
</evidence>
<dbReference type="RefSeq" id="WP_281809659.1">
    <property type="nucleotide sequence ID" value="NZ_BSDO01000009.1"/>
</dbReference>
<dbReference type="InterPro" id="IPR003593">
    <property type="entry name" value="AAA+_ATPase"/>
</dbReference>
<dbReference type="GO" id="GO:0005524">
    <property type="term" value="F:ATP binding"/>
    <property type="evidence" value="ECO:0007669"/>
    <property type="project" value="UniProtKB-KW"/>
</dbReference>
<dbReference type="CDD" id="cd03255">
    <property type="entry name" value="ABC_MJ0796_LolCDE_FtsE"/>
    <property type="match status" value="1"/>
</dbReference>
<feature type="domain" description="ABC transporter" evidence="5">
    <location>
        <begin position="24"/>
        <end position="255"/>
    </location>
</feature>
<evidence type="ECO:0000256" key="1">
    <source>
        <dbReference type="ARBA" id="ARBA00005417"/>
    </source>
</evidence>
<dbReference type="SUPFAM" id="SSF52540">
    <property type="entry name" value="P-loop containing nucleoside triphosphate hydrolases"/>
    <property type="match status" value="1"/>
</dbReference>
<dbReference type="PANTHER" id="PTHR24220">
    <property type="entry name" value="IMPORT ATP-BINDING PROTEIN"/>
    <property type="match status" value="1"/>
</dbReference>
<sequence length="255" mass="27359">MSALAGPDAASAPRPVAPSPEVVMEVRGASKIYLSGPNAVAALSDMTLALNAGELTGIVGPSGSGKTTFLMIAGLLEPPSTGVVHFRGRPIADPQTRLNSLRDFRRTHVGFIFQKANLIPFLTAVENVQIALEINDVRPKLARERARELLAQFGLGHREDNYPTQLSGGEQQRVSIARALANDPVLLLADEPTAALDGTRGRQVMEVFRALADERRVAVGVVTHDPRWSDIFDRIVEMSDGRMVSERAGGVAGHL</sequence>
<dbReference type="GeneID" id="95765389"/>
<dbReference type="Proteomes" id="UP001245370">
    <property type="component" value="Unassembled WGS sequence"/>
</dbReference>
<dbReference type="InterPro" id="IPR017911">
    <property type="entry name" value="MacB-like_ATP-bd"/>
</dbReference>
<keyword evidence="2" id="KW-0813">Transport</keyword>
<evidence type="ECO:0000313" key="6">
    <source>
        <dbReference type="EMBL" id="GLI24946.1"/>
    </source>
</evidence>
<dbReference type="SMART" id="SM00382">
    <property type="entry name" value="AAA"/>
    <property type="match status" value="1"/>
</dbReference>
<dbReference type="GO" id="GO:0005886">
    <property type="term" value="C:plasma membrane"/>
    <property type="evidence" value="ECO:0007669"/>
    <property type="project" value="TreeGrafter"/>
</dbReference>
<evidence type="ECO:0000313" key="7">
    <source>
        <dbReference type="EMBL" id="MDR6336029.1"/>
    </source>
</evidence>
<keyword evidence="4 6" id="KW-0067">ATP-binding</keyword>
<evidence type="ECO:0000256" key="4">
    <source>
        <dbReference type="ARBA" id="ARBA00022840"/>
    </source>
</evidence>
<dbReference type="Proteomes" id="UP001144397">
    <property type="component" value="Unassembled WGS sequence"/>
</dbReference>
<evidence type="ECO:0000313" key="9">
    <source>
        <dbReference type="Proteomes" id="UP001245370"/>
    </source>
</evidence>
<keyword evidence="3" id="KW-0547">Nucleotide-binding</keyword>
<accession>A0A9W6FM09</accession>
<organism evidence="6 8">
    <name type="scientific">Xanthobacter flavus</name>
    <dbReference type="NCBI Taxonomy" id="281"/>
    <lineage>
        <taxon>Bacteria</taxon>
        <taxon>Pseudomonadati</taxon>
        <taxon>Pseudomonadota</taxon>
        <taxon>Alphaproteobacteria</taxon>
        <taxon>Hyphomicrobiales</taxon>
        <taxon>Xanthobacteraceae</taxon>
        <taxon>Xanthobacter</taxon>
    </lineage>
</organism>
<dbReference type="GO" id="GO:0016887">
    <property type="term" value="F:ATP hydrolysis activity"/>
    <property type="evidence" value="ECO:0007669"/>
    <property type="project" value="InterPro"/>
</dbReference>
<evidence type="ECO:0000256" key="3">
    <source>
        <dbReference type="ARBA" id="ARBA00022741"/>
    </source>
</evidence>
<dbReference type="InterPro" id="IPR015854">
    <property type="entry name" value="ABC_transpr_LolD-like"/>
</dbReference>
<dbReference type="PROSITE" id="PS00211">
    <property type="entry name" value="ABC_TRANSPORTER_1"/>
    <property type="match status" value="1"/>
</dbReference>
<evidence type="ECO:0000256" key="2">
    <source>
        <dbReference type="ARBA" id="ARBA00022448"/>
    </source>
</evidence>
<dbReference type="EMBL" id="JAVDPY010000010">
    <property type="protein sequence ID" value="MDR6336029.1"/>
    <property type="molecule type" value="Genomic_DNA"/>
</dbReference>
<gene>
    <name evidence="7" type="ORF">GGQ86_004527</name>
    <name evidence="6" type="ORF">XFLAVUS301_46200</name>
</gene>
<dbReference type="InterPro" id="IPR027417">
    <property type="entry name" value="P-loop_NTPase"/>
</dbReference>
<dbReference type="InterPro" id="IPR017871">
    <property type="entry name" value="ABC_transporter-like_CS"/>
</dbReference>
<dbReference type="AlphaFoldDB" id="A0A9W6FM09"/>
<protein>
    <submittedName>
        <fullName evidence="7">ABC transport system ATP-binding protein</fullName>
    </submittedName>
    <submittedName>
        <fullName evidence="6">ABC transporter ATP-binding protein</fullName>
    </submittedName>
</protein>
<dbReference type="Gene3D" id="3.40.50.300">
    <property type="entry name" value="P-loop containing nucleotide triphosphate hydrolases"/>
    <property type="match status" value="1"/>
</dbReference>
<proteinExistence type="inferred from homology"/>
<comment type="similarity">
    <text evidence="1">Belongs to the ABC transporter superfamily.</text>
</comment>
<dbReference type="PANTHER" id="PTHR24220:SF86">
    <property type="entry name" value="ABC TRANSPORTER ABCH.1"/>
    <property type="match status" value="1"/>
</dbReference>
<reference evidence="7 9" key="2">
    <citation type="submission" date="2023-07" db="EMBL/GenBank/DDBJ databases">
        <title>Genomic Encyclopedia of Type Strains, Phase IV (KMG-IV): sequencing the most valuable type-strain genomes for metagenomic binning, comparative biology and taxonomic classification.</title>
        <authorList>
            <person name="Goeker M."/>
        </authorList>
    </citation>
    <scope>NUCLEOTIDE SEQUENCE [LARGE SCALE GENOMIC DNA]</scope>
    <source>
        <strain evidence="7 9">DSM 338</strain>
    </source>
</reference>
<dbReference type="PROSITE" id="PS50893">
    <property type="entry name" value="ABC_TRANSPORTER_2"/>
    <property type="match status" value="1"/>
</dbReference>
<evidence type="ECO:0000313" key="8">
    <source>
        <dbReference type="Proteomes" id="UP001144397"/>
    </source>
</evidence>